<gene>
    <name evidence="4" type="ORF">FHD67_18025</name>
</gene>
<comment type="caution">
    <text evidence="4">The sequence shown here is derived from an EMBL/GenBank/DDBJ whole genome shotgun (WGS) entry which is preliminary data.</text>
</comment>
<protein>
    <recommendedName>
        <fullName evidence="3">MobA/VirD2-like nuclease domain-containing protein</fullName>
    </recommendedName>
</protein>
<dbReference type="RefSeq" id="WP_127899867.1">
    <property type="nucleotide sequence ID" value="NZ_VDDC01000046.1"/>
</dbReference>
<feature type="domain" description="MobA/VirD2-like nuclease" evidence="3">
    <location>
        <begin position="111"/>
        <end position="183"/>
    </location>
</feature>
<evidence type="ECO:0000256" key="2">
    <source>
        <dbReference type="SAM" id="MobiDB-lite"/>
    </source>
</evidence>
<dbReference type="Pfam" id="PF03432">
    <property type="entry name" value="Relaxase"/>
    <property type="match status" value="1"/>
</dbReference>
<organism evidence="4 5">
    <name type="scientific">Paracoccus haeundaensis</name>
    <dbReference type="NCBI Taxonomy" id="225362"/>
    <lineage>
        <taxon>Bacteria</taxon>
        <taxon>Pseudomonadati</taxon>
        <taxon>Pseudomonadota</taxon>
        <taxon>Alphaproteobacteria</taxon>
        <taxon>Rhodobacterales</taxon>
        <taxon>Paracoccaceae</taxon>
        <taxon>Paracoccus</taxon>
    </lineage>
</organism>
<dbReference type="Proteomes" id="UP000304880">
    <property type="component" value="Unassembled WGS sequence"/>
</dbReference>
<feature type="coiled-coil region" evidence="1">
    <location>
        <begin position="665"/>
        <end position="692"/>
    </location>
</feature>
<feature type="compositionally biased region" description="Basic and acidic residues" evidence="2">
    <location>
        <begin position="624"/>
        <end position="635"/>
    </location>
</feature>
<proteinExistence type="predicted"/>
<dbReference type="EMBL" id="VDDC01000046">
    <property type="protein sequence ID" value="TNH37848.1"/>
    <property type="molecule type" value="Genomic_DNA"/>
</dbReference>
<keyword evidence="5" id="KW-1185">Reference proteome</keyword>
<evidence type="ECO:0000313" key="4">
    <source>
        <dbReference type="EMBL" id="TNH37848.1"/>
    </source>
</evidence>
<reference evidence="4 5" key="1">
    <citation type="submission" date="2019-06" db="EMBL/GenBank/DDBJ databases">
        <authorList>
            <person name="Li J."/>
        </authorList>
    </citation>
    <scope>NUCLEOTIDE SEQUENCE [LARGE SCALE GENOMIC DNA]</scope>
    <source>
        <strain evidence="4 5">CGMCC 1.8012</strain>
    </source>
</reference>
<name>A0A5C4R229_9RHOB</name>
<evidence type="ECO:0000259" key="3">
    <source>
        <dbReference type="Pfam" id="PF03432"/>
    </source>
</evidence>
<dbReference type="AlphaFoldDB" id="A0A5C4R229"/>
<accession>A0A5C4R229</accession>
<evidence type="ECO:0000313" key="5">
    <source>
        <dbReference type="Proteomes" id="UP000304880"/>
    </source>
</evidence>
<sequence>MAQRSSIVTNFLDDHHVRSGRRVKSGGGGGSVTRLLSNVRKANTPQAVFKIIRSGGCYNRADIKAQMNYVLGKSDHVIDPSYRHDGGKELTGRQVSRLATDWSEGWRGKIENGNSMHLMMSFPKGTDTEKVKAITRGVCDELIGQGYGRWNYIAGIHTDRDHPHAHIIVDRRNQENELFYLEKDGELSYDRFKDAMVEWGRAAGVEMINTSRFSRGITEDALSSIDLRKSLRGELIEHGKSPYGHDPKNTPSYYVKLATENGIKEMWGSGLGRAMAEANVDTGQTIAITNRGKEVTSFTNRAGKDVAFTRTQWEVRAIGPSQTQDRAAERVDSDFIKQRLSEVADTYRSLGSIADRLGNTLTANALERMAQQIEKGEDMSDRAGAIEANPALERDVDQFEAKLIALRSTIKEIDRSIDRAPPEQRAQMDKDVDDMLRSVRELNPLGEQTRTLTSPASDSIYAEKVARDMQRDLAPDRLEAALEGSGIDPREVSARIEMTATTAALESRWVERDLHAVADKNGYDLATSEGLEKARDHVSDIYDRVEDALRDQSIDRTEAVDVHSTGERQDFRRLVQQFERTDFNWPYSEDSQARQQGQNEVAAASDAFTDFADRSRDHAELASEAWDRNANDARGPEGYVPATERRMPDEDIQRAFTAIQMDRVREQEERAAQSQERDKAAALDEAKQLAARGGNMTFDESRRLVDAVERALGQDAVRDMQNGRAPDIPGMGTAQRHDFAIAYLKADQNIGSSRDHSHAIAQHNVAAVKHEQALRHERRGHEQDGHDFG</sequence>
<feature type="region of interest" description="Disordered" evidence="2">
    <location>
        <begin position="624"/>
        <end position="643"/>
    </location>
</feature>
<dbReference type="InterPro" id="IPR005094">
    <property type="entry name" value="Endonuclease_MobA/VirD2"/>
</dbReference>
<evidence type="ECO:0000256" key="1">
    <source>
        <dbReference type="SAM" id="Coils"/>
    </source>
</evidence>
<keyword evidence="1" id="KW-0175">Coiled coil</keyword>